<feature type="region of interest" description="Disordered" evidence="1">
    <location>
        <begin position="1"/>
        <end position="43"/>
    </location>
</feature>
<keyword evidence="3" id="KW-1185">Reference proteome</keyword>
<name>A0ABP1A0F1_9BRYO</name>
<protein>
    <submittedName>
        <fullName evidence="2">Uncharacterized protein</fullName>
    </submittedName>
</protein>
<reference evidence="2" key="1">
    <citation type="submission" date="2024-03" db="EMBL/GenBank/DDBJ databases">
        <authorList>
            <consortium name="ELIXIR-Norway"/>
            <consortium name="Elixir Norway"/>
        </authorList>
    </citation>
    <scope>NUCLEOTIDE SEQUENCE</scope>
</reference>
<evidence type="ECO:0000313" key="2">
    <source>
        <dbReference type="EMBL" id="CAK9856496.1"/>
    </source>
</evidence>
<sequence length="135" mass="15682">MADDVATPPNPPVALVQQEELEEAPLDLNVSQRPREEEPPRRVVRTQVDRSVWDRQLSPNPHALAIYLEFVPARGAAPERFEECQCENDDVRLHCRTWVPGDGHYRWLRGPINPLSLEHRAEYLARTIRRILDFL</sequence>
<evidence type="ECO:0000313" key="3">
    <source>
        <dbReference type="Proteomes" id="UP001497522"/>
    </source>
</evidence>
<evidence type="ECO:0000256" key="1">
    <source>
        <dbReference type="SAM" id="MobiDB-lite"/>
    </source>
</evidence>
<organism evidence="2 3">
    <name type="scientific">Sphagnum jensenii</name>
    <dbReference type="NCBI Taxonomy" id="128206"/>
    <lineage>
        <taxon>Eukaryota</taxon>
        <taxon>Viridiplantae</taxon>
        <taxon>Streptophyta</taxon>
        <taxon>Embryophyta</taxon>
        <taxon>Bryophyta</taxon>
        <taxon>Sphagnophytina</taxon>
        <taxon>Sphagnopsida</taxon>
        <taxon>Sphagnales</taxon>
        <taxon>Sphagnaceae</taxon>
        <taxon>Sphagnum</taxon>
    </lineage>
</organism>
<dbReference type="EMBL" id="CAXHBF010000536">
    <property type="protein sequence ID" value="CAK9856496.1"/>
    <property type="molecule type" value="Genomic_DNA"/>
</dbReference>
<comment type="caution">
    <text evidence="2">The sequence shown here is derived from an EMBL/GenBank/DDBJ whole genome shotgun (WGS) entry which is preliminary data.</text>
</comment>
<gene>
    <name evidence="2" type="ORF">CSSPJE1EN2_LOCUS26428</name>
</gene>
<feature type="compositionally biased region" description="Basic and acidic residues" evidence="1">
    <location>
        <begin position="33"/>
        <end position="43"/>
    </location>
</feature>
<dbReference type="Proteomes" id="UP001497522">
    <property type="component" value="Unassembled WGS sequence"/>
</dbReference>
<accession>A0ABP1A0F1</accession>
<proteinExistence type="predicted"/>